<protein>
    <submittedName>
        <fullName evidence="2">AAA ATPase, central region</fullName>
    </submittedName>
</protein>
<feature type="domain" description="AAA+ ATPase" evidence="1">
    <location>
        <begin position="99"/>
        <end position="246"/>
    </location>
</feature>
<dbReference type="eggNOG" id="COG0466">
    <property type="taxonomic scope" value="Bacteria"/>
</dbReference>
<dbReference type="GO" id="GO:0051131">
    <property type="term" value="P:chaperone-mediated protein complex assembly"/>
    <property type="evidence" value="ECO:0007669"/>
    <property type="project" value="TreeGrafter"/>
</dbReference>
<dbReference type="PANTHER" id="PTHR43718">
    <property type="entry name" value="LON PROTEASE"/>
    <property type="match status" value="1"/>
</dbReference>
<dbReference type="SMART" id="SM00382">
    <property type="entry name" value="AAA"/>
    <property type="match status" value="1"/>
</dbReference>
<dbReference type="GO" id="GO:0006515">
    <property type="term" value="P:protein quality control for misfolded or incompletely synthesized proteins"/>
    <property type="evidence" value="ECO:0007669"/>
    <property type="project" value="TreeGrafter"/>
</dbReference>
<proteinExistence type="predicted"/>
<reference evidence="2" key="1">
    <citation type="submission" date="2005-08" db="EMBL/GenBank/DDBJ databases">
        <title>Complete sequence of Dechloromonas aromatica RCB.</title>
        <authorList>
            <person name="Salinero K.K."/>
            <person name="Copeland A."/>
            <person name="Lucas S."/>
            <person name="Lapidus A."/>
            <person name="Barry K."/>
            <person name="Detter J.C."/>
            <person name="Glavina T."/>
            <person name="Hammon N."/>
            <person name="Israni S."/>
            <person name="Pitluck S."/>
            <person name="Di Bartolo G."/>
            <person name="Trong S."/>
            <person name="Schmutz J."/>
            <person name="Larimer F."/>
            <person name="Land M."/>
            <person name="Ivanova N."/>
            <person name="Richardson P."/>
        </authorList>
    </citation>
    <scope>NUCLEOTIDE SEQUENCE</scope>
    <source>
        <strain evidence="2">RCB</strain>
    </source>
</reference>
<evidence type="ECO:0000259" key="1">
    <source>
        <dbReference type="SMART" id="SM00382"/>
    </source>
</evidence>
<dbReference type="GO" id="GO:0003697">
    <property type="term" value="F:single-stranded DNA binding"/>
    <property type="evidence" value="ECO:0007669"/>
    <property type="project" value="TreeGrafter"/>
</dbReference>
<dbReference type="HOGENOM" id="CLU_058418_0_0_4"/>
<dbReference type="GO" id="GO:0007005">
    <property type="term" value="P:mitochondrion organization"/>
    <property type="evidence" value="ECO:0007669"/>
    <property type="project" value="TreeGrafter"/>
</dbReference>
<dbReference type="InterPro" id="IPR003593">
    <property type="entry name" value="AAA+_ATPase"/>
</dbReference>
<dbReference type="GO" id="GO:0005524">
    <property type="term" value="F:ATP binding"/>
    <property type="evidence" value="ECO:0007669"/>
    <property type="project" value="InterPro"/>
</dbReference>
<dbReference type="GO" id="GO:0016887">
    <property type="term" value="F:ATP hydrolysis activity"/>
    <property type="evidence" value="ECO:0007669"/>
    <property type="project" value="InterPro"/>
</dbReference>
<dbReference type="EMBL" id="CP000089">
    <property type="protein sequence ID" value="AAZ48679.1"/>
    <property type="molecule type" value="Genomic_DNA"/>
</dbReference>
<dbReference type="InterPro" id="IPR003959">
    <property type="entry name" value="ATPase_AAA_core"/>
</dbReference>
<evidence type="ECO:0000313" key="2">
    <source>
        <dbReference type="EMBL" id="AAZ48679.1"/>
    </source>
</evidence>
<dbReference type="InterPro" id="IPR027417">
    <property type="entry name" value="P-loop_NTPase"/>
</dbReference>
<sequence>MEEVIMAHSEIRLSVAEERTIYDVGAIERAMEEAAGNRNEALATLYDKMKQRGGGRFLVRPTGADMIDDLYDSCPNFSEVIDDLKKYVALSVAGNEPMSFTPILLLGEPGIGKTHFARELASHLGTGHEFISMSSLTAGWVLSGASSQWSNAKPGKVAHTLVHGDFANPIVVLDEVDKAGGDSRYDPMGALYGLLERDTARAFKDEFIDIDIDASHILWVTTANDERSIPEPILNRMNVYEVPRPDHDAAITIAAALYRDIVSQHDWGFPPEADEAVLERLGSLPPRDMRKRLMAAFGTAKLEGRNWLEGRDFEQARMGRSRKIGF</sequence>
<dbReference type="Pfam" id="PF00004">
    <property type="entry name" value="AAA"/>
    <property type="match status" value="1"/>
</dbReference>
<gene>
    <name evidence="2" type="ordered locus">Daro_3951</name>
</gene>
<accession>Q478Q2</accession>
<dbReference type="KEGG" id="dar:Daro_3951"/>
<dbReference type="AlphaFoldDB" id="Q478Q2"/>
<name>Q478Q2_DECAR</name>
<dbReference type="GO" id="GO:0004176">
    <property type="term" value="F:ATP-dependent peptidase activity"/>
    <property type="evidence" value="ECO:0007669"/>
    <property type="project" value="InterPro"/>
</dbReference>
<dbReference type="InterPro" id="IPR027065">
    <property type="entry name" value="Lon_Prtase"/>
</dbReference>
<dbReference type="STRING" id="159087.Daro_3951"/>
<dbReference type="PANTHER" id="PTHR43718:SF2">
    <property type="entry name" value="LON PROTEASE HOMOLOG, MITOCHONDRIAL"/>
    <property type="match status" value="1"/>
</dbReference>
<organism evidence="2">
    <name type="scientific">Dechloromonas aromatica (strain RCB)</name>
    <dbReference type="NCBI Taxonomy" id="159087"/>
    <lineage>
        <taxon>Bacteria</taxon>
        <taxon>Pseudomonadati</taxon>
        <taxon>Pseudomonadota</taxon>
        <taxon>Betaproteobacteria</taxon>
        <taxon>Rhodocyclales</taxon>
        <taxon>Azonexaceae</taxon>
        <taxon>Dechloromonas</taxon>
    </lineage>
</organism>
<dbReference type="GO" id="GO:0004252">
    <property type="term" value="F:serine-type endopeptidase activity"/>
    <property type="evidence" value="ECO:0007669"/>
    <property type="project" value="InterPro"/>
</dbReference>
<dbReference type="SUPFAM" id="SSF52540">
    <property type="entry name" value="P-loop containing nucleoside triphosphate hydrolases"/>
    <property type="match status" value="1"/>
</dbReference>
<dbReference type="Gene3D" id="3.40.50.300">
    <property type="entry name" value="P-loop containing nucleotide triphosphate hydrolases"/>
    <property type="match status" value="1"/>
</dbReference>